<dbReference type="EMBL" id="CAUOFW020000751">
    <property type="protein sequence ID" value="CAK9136408.1"/>
    <property type="molecule type" value="Genomic_DNA"/>
</dbReference>
<dbReference type="FunFam" id="1.20.58.760:FF:000035">
    <property type="entry name" value="ATP-dependent zinc metalloprotease FTSH 6 chloroplastic"/>
    <property type="match status" value="1"/>
</dbReference>
<evidence type="ECO:0000256" key="4">
    <source>
        <dbReference type="ARBA" id="ARBA00010550"/>
    </source>
</evidence>
<evidence type="ECO:0000256" key="12">
    <source>
        <dbReference type="ARBA" id="ARBA00022946"/>
    </source>
</evidence>
<evidence type="ECO:0000256" key="15">
    <source>
        <dbReference type="ARBA" id="ARBA00023136"/>
    </source>
</evidence>
<comment type="cofactor">
    <cofactor evidence="1">
        <name>Zn(2+)</name>
        <dbReference type="ChEBI" id="CHEBI:29105"/>
    </cofactor>
</comment>
<dbReference type="AlphaFoldDB" id="A0ABC8R1B5"/>
<evidence type="ECO:0000256" key="1">
    <source>
        <dbReference type="ARBA" id="ARBA00001947"/>
    </source>
</evidence>
<evidence type="ECO:0000313" key="20">
    <source>
        <dbReference type="Proteomes" id="UP001642360"/>
    </source>
</evidence>
<evidence type="ECO:0000256" key="8">
    <source>
        <dbReference type="ARBA" id="ARBA00022741"/>
    </source>
</evidence>
<dbReference type="Proteomes" id="UP001642360">
    <property type="component" value="Unassembled WGS sequence"/>
</dbReference>
<dbReference type="InterPro" id="IPR003960">
    <property type="entry name" value="ATPase_AAA_CS"/>
</dbReference>
<dbReference type="PANTHER" id="PTHR23076">
    <property type="entry name" value="METALLOPROTEASE M41 FTSH"/>
    <property type="match status" value="1"/>
</dbReference>
<comment type="similarity">
    <text evidence="17">Belongs to the AAA ATPase family.</text>
</comment>
<dbReference type="SUPFAM" id="SSF140990">
    <property type="entry name" value="FtsH protease domain-like"/>
    <property type="match status" value="1"/>
</dbReference>
<keyword evidence="20" id="KW-1185">Reference proteome</keyword>
<comment type="similarity">
    <text evidence="4">In the N-terminal section; belongs to the AAA ATPase family.</text>
</comment>
<reference evidence="19 20" key="1">
    <citation type="submission" date="2024-02" db="EMBL/GenBank/DDBJ databases">
        <authorList>
            <person name="Vignale AGUSTIN F."/>
            <person name="Sosa J E."/>
            <person name="Modenutti C."/>
        </authorList>
    </citation>
    <scope>NUCLEOTIDE SEQUENCE [LARGE SCALE GENOMIC DNA]</scope>
</reference>
<keyword evidence="10" id="KW-0862">Zinc</keyword>
<dbReference type="Gene3D" id="1.10.8.60">
    <property type="match status" value="1"/>
</dbReference>
<dbReference type="HAMAP" id="MF_01458">
    <property type="entry name" value="FtsH"/>
    <property type="match status" value="1"/>
</dbReference>
<protein>
    <recommendedName>
        <fullName evidence="16">ATP-dependent zinc metalloprotease FTSH, chloroplastic</fullName>
    </recommendedName>
</protein>
<accession>A0ABC8R1B5</accession>
<dbReference type="PANTHER" id="PTHR23076:SF118">
    <property type="entry name" value="ATP-DEPENDENT ZINC METALLOPROTEASE FTSH 6, CHLOROPLASTIC"/>
    <property type="match status" value="1"/>
</dbReference>
<dbReference type="SUPFAM" id="SSF52540">
    <property type="entry name" value="P-loop containing nucleoside triphosphate hydrolases"/>
    <property type="match status" value="1"/>
</dbReference>
<dbReference type="Pfam" id="PF17862">
    <property type="entry name" value="AAA_lid_3"/>
    <property type="match status" value="1"/>
</dbReference>
<evidence type="ECO:0000256" key="11">
    <source>
        <dbReference type="ARBA" id="ARBA00022840"/>
    </source>
</evidence>
<gene>
    <name evidence="19" type="ORF">ILEXP_LOCUS3381</name>
</gene>
<sequence>MEPNTGVTFDDVAGVDEAKQDFQEIVDFLRTPGKFAAVGARIPKGVLLVGPPGTGKTLLARAIAGEAGVPFFSLSGSEFIEMFVGVGASRVRDLFNKAKENSPCLVFIDEIDAVGRQRGAGIGGGNDEREQTLNQLLTEMDGFTGNSGVIVIAATNRPEILDQALLRPGRFDRQVTVGLPDVRGREEILRVHSNNKKLETDVSLSVIAMRTPGFSGADLANLMNEAAILAGRRGKDKITSKEIDDSIDRIVAGMEGTKMTDGKNKILVAYHEVGHAVCATLTPGHDPVQKVTLIPRGQSRGLTWFIPGEDPSLVSKQQLFARIVGGLGGRAAEEIIFGEPEITTGAAGDLQQITQIARQMVTMFGMSEVGPWALIDPAVQSSDVVLRMLARNSMSEKLAEDIDTSVRRIIDNTFEIAKMHVRNNREAIDKLVEVLLEKETLTGDEFRAILSEFTIVPLDKIKKTGVREMIEA</sequence>
<dbReference type="GO" id="GO:0008237">
    <property type="term" value="F:metallopeptidase activity"/>
    <property type="evidence" value="ECO:0007669"/>
    <property type="project" value="UniProtKB-KW"/>
</dbReference>
<evidence type="ECO:0000256" key="16">
    <source>
        <dbReference type="ARBA" id="ARBA00070124"/>
    </source>
</evidence>
<dbReference type="Gene3D" id="3.40.50.300">
    <property type="entry name" value="P-loop containing nucleotide triphosphate hydrolases"/>
    <property type="match status" value="1"/>
</dbReference>
<evidence type="ECO:0000256" key="14">
    <source>
        <dbReference type="ARBA" id="ARBA00023049"/>
    </source>
</evidence>
<feature type="domain" description="AAA+ ATPase" evidence="18">
    <location>
        <begin position="42"/>
        <end position="181"/>
    </location>
</feature>
<dbReference type="InterPro" id="IPR037219">
    <property type="entry name" value="Peptidase_M41-like"/>
</dbReference>
<keyword evidence="5" id="KW-0645">Protease</keyword>
<evidence type="ECO:0000259" key="18">
    <source>
        <dbReference type="SMART" id="SM00382"/>
    </source>
</evidence>
<dbReference type="GO" id="GO:0009507">
    <property type="term" value="C:chloroplast"/>
    <property type="evidence" value="ECO:0007669"/>
    <property type="project" value="UniProtKB-ARBA"/>
</dbReference>
<dbReference type="GO" id="GO:0005524">
    <property type="term" value="F:ATP binding"/>
    <property type="evidence" value="ECO:0007669"/>
    <property type="project" value="UniProtKB-KW"/>
</dbReference>
<keyword evidence="8 17" id="KW-0547">Nucleotide-binding</keyword>
<dbReference type="Gene3D" id="1.20.58.760">
    <property type="entry name" value="Peptidase M41"/>
    <property type="match status" value="1"/>
</dbReference>
<dbReference type="InterPro" id="IPR000642">
    <property type="entry name" value="Peptidase_M41"/>
</dbReference>
<evidence type="ECO:0000256" key="7">
    <source>
        <dbReference type="ARBA" id="ARBA00022723"/>
    </source>
</evidence>
<dbReference type="CDD" id="cd19501">
    <property type="entry name" value="RecA-like_FtsH"/>
    <property type="match status" value="1"/>
</dbReference>
<evidence type="ECO:0000256" key="10">
    <source>
        <dbReference type="ARBA" id="ARBA00022833"/>
    </source>
</evidence>
<dbReference type="PROSITE" id="PS00674">
    <property type="entry name" value="AAA"/>
    <property type="match status" value="1"/>
</dbReference>
<comment type="caution">
    <text evidence="19">The sequence shown here is derived from an EMBL/GenBank/DDBJ whole genome shotgun (WGS) entry which is preliminary data.</text>
</comment>
<proteinExistence type="inferred from homology"/>
<dbReference type="GO" id="GO:0010304">
    <property type="term" value="P:PSII associated light-harvesting complex II catabolic process"/>
    <property type="evidence" value="ECO:0007669"/>
    <property type="project" value="UniProtKB-ARBA"/>
</dbReference>
<dbReference type="GO" id="GO:0046872">
    <property type="term" value="F:metal ion binding"/>
    <property type="evidence" value="ECO:0007669"/>
    <property type="project" value="UniProtKB-KW"/>
</dbReference>
<organism evidence="19 20">
    <name type="scientific">Ilex paraguariensis</name>
    <name type="common">yerba mate</name>
    <dbReference type="NCBI Taxonomy" id="185542"/>
    <lineage>
        <taxon>Eukaryota</taxon>
        <taxon>Viridiplantae</taxon>
        <taxon>Streptophyta</taxon>
        <taxon>Embryophyta</taxon>
        <taxon>Tracheophyta</taxon>
        <taxon>Spermatophyta</taxon>
        <taxon>Magnoliopsida</taxon>
        <taxon>eudicotyledons</taxon>
        <taxon>Gunneridae</taxon>
        <taxon>Pentapetalae</taxon>
        <taxon>asterids</taxon>
        <taxon>campanulids</taxon>
        <taxon>Aquifoliales</taxon>
        <taxon>Aquifoliaceae</taxon>
        <taxon>Ilex</taxon>
    </lineage>
</organism>
<dbReference type="Pfam" id="PF01434">
    <property type="entry name" value="Peptidase_M41"/>
    <property type="match status" value="1"/>
</dbReference>
<dbReference type="SMART" id="SM00382">
    <property type="entry name" value="AAA"/>
    <property type="match status" value="1"/>
</dbReference>
<evidence type="ECO:0000313" key="19">
    <source>
        <dbReference type="EMBL" id="CAK9136408.1"/>
    </source>
</evidence>
<keyword evidence="6" id="KW-0812">Transmembrane</keyword>
<evidence type="ECO:0000256" key="2">
    <source>
        <dbReference type="ARBA" id="ARBA00004370"/>
    </source>
</evidence>
<keyword evidence="13" id="KW-1133">Transmembrane helix</keyword>
<comment type="subcellular location">
    <subcellularLocation>
        <location evidence="2">Membrane</location>
    </subcellularLocation>
</comment>
<dbReference type="InterPro" id="IPR027417">
    <property type="entry name" value="P-loop_NTPase"/>
</dbReference>
<evidence type="ECO:0000256" key="5">
    <source>
        <dbReference type="ARBA" id="ARBA00022670"/>
    </source>
</evidence>
<keyword evidence="7" id="KW-0479">Metal-binding</keyword>
<dbReference type="InterPro" id="IPR003593">
    <property type="entry name" value="AAA+_ATPase"/>
</dbReference>
<name>A0ABC8R1B5_9AQUA</name>
<dbReference type="InterPro" id="IPR005936">
    <property type="entry name" value="FtsH"/>
</dbReference>
<dbReference type="NCBIfam" id="TIGR01241">
    <property type="entry name" value="FtsH_fam"/>
    <property type="match status" value="1"/>
</dbReference>
<keyword evidence="14" id="KW-0482">Metalloprotease</keyword>
<keyword evidence="11 17" id="KW-0067">ATP-binding</keyword>
<dbReference type="GO" id="GO:0016020">
    <property type="term" value="C:membrane"/>
    <property type="evidence" value="ECO:0007669"/>
    <property type="project" value="UniProtKB-SubCell"/>
</dbReference>
<dbReference type="Pfam" id="PF00004">
    <property type="entry name" value="AAA"/>
    <property type="match status" value="1"/>
</dbReference>
<dbReference type="InterPro" id="IPR041569">
    <property type="entry name" value="AAA_lid_3"/>
</dbReference>
<dbReference type="InterPro" id="IPR003959">
    <property type="entry name" value="ATPase_AAA_core"/>
</dbReference>
<dbReference type="GO" id="GO:0006508">
    <property type="term" value="P:proteolysis"/>
    <property type="evidence" value="ECO:0007669"/>
    <property type="project" value="UniProtKB-KW"/>
</dbReference>
<evidence type="ECO:0000256" key="17">
    <source>
        <dbReference type="RuleBase" id="RU003651"/>
    </source>
</evidence>
<evidence type="ECO:0000256" key="13">
    <source>
        <dbReference type="ARBA" id="ARBA00022989"/>
    </source>
</evidence>
<dbReference type="FunFam" id="3.40.50.300:FF:000001">
    <property type="entry name" value="ATP-dependent zinc metalloprotease FtsH"/>
    <property type="match status" value="1"/>
</dbReference>
<evidence type="ECO:0000256" key="3">
    <source>
        <dbReference type="ARBA" id="ARBA00010044"/>
    </source>
</evidence>
<keyword evidence="9" id="KW-0378">Hydrolase</keyword>
<keyword evidence="15" id="KW-0472">Membrane</keyword>
<comment type="similarity">
    <text evidence="3">In the C-terminal section; belongs to the peptidase M41 family.</text>
</comment>
<evidence type="ECO:0000256" key="9">
    <source>
        <dbReference type="ARBA" id="ARBA00022801"/>
    </source>
</evidence>
<keyword evidence="12" id="KW-0809">Transit peptide</keyword>
<evidence type="ECO:0000256" key="6">
    <source>
        <dbReference type="ARBA" id="ARBA00022692"/>
    </source>
</evidence>
<dbReference type="FunFam" id="1.10.8.60:FF:000001">
    <property type="entry name" value="ATP-dependent zinc metalloprotease FtsH"/>
    <property type="match status" value="1"/>
</dbReference>